<dbReference type="GO" id="GO:0090374">
    <property type="term" value="P:oligopeptide export from mitochondrion"/>
    <property type="evidence" value="ECO:0007669"/>
    <property type="project" value="TreeGrafter"/>
</dbReference>
<sequence>MCIGSTREEIAEVATKANVFDFISNFSNGSTRMSVTVVLKCLAVRQRIAITRAILRDPAVLLLDEATSAPDNESERVVQASLDRLLSVKQRTTIIVVHRLSTIRNANLVAVMLDGAIVEQGTHDQLMQLPHGIYKGLVERQMDAH</sequence>
<dbReference type="GO" id="GO:0015421">
    <property type="term" value="F:ABC-type oligopeptide transporter activity"/>
    <property type="evidence" value="ECO:0007669"/>
    <property type="project" value="TreeGrafter"/>
</dbReference>
<proteinExistence type="predicted"/>
<dbReference type="Gene3D" id="3.40.50.300">
    <property type="entry name" value="P-loop containing nucleotide triphosphate hydrolases"/>
    <property type="match status" value="1"/>
</dbReference>
<organism evidence="1 2">
    <name type="scientific">Phytophthora lilii</name>
    <dbReference type="NCBI Taxonomy" id="2077276"/>
    <lineage>
        <taxon>Eukaryota</taxon>
        <taxon>Sar</taxon>
        <taxon>Stramenopiles</taxon>
        <taxon>Oomycota</taxon>
        <taxon>Peronosporomycetes</taxon>
        <taxon>Peronosporales</taxon>
        <taxon>Peronosporaceae</taxon>
        <taxon>Phytophthora</taxon>
    </lineage>
</organism>
<dbReference type="EMBL" id="BSXW01000215">
    <property type="protein sequence ID" value="GMF15062.1"/>
    <property type="molecule type" value="Genomic_DNA"/>
</dbReference>
<dbReference type="PANTHER" id="PTHR43394">
    <property type="entry name" value="ATP-DEPENDENT PERMEASE MDL1, MITOCHONDRIAL"/>
    <property type="match status" value="1"/>
</dbReference>
<dbReference type="AlphaFoldDB" id="A0A9W6TM95"/>
<keyword evidence="2" id="KW-1185">Reference proteome</keyword>
<dbReference type="PANTHER" id="PTHR43394:SF1">
    <property type="entry name" value="ATP-BINDING CASSETTE SUB-FAMILY B MEMBER 10, MITOCHONDRIAL"/>
    <property type="match status" value="1"/>
</dbReference>
<dbReference type="InterPro" id="IPR039421">
    <property type="entry name" value="Type_1_exporter"/>
</dbReference>
<dbReference type="SUPFAM" id="SSF52540">
    <property type="entry name" value="P-loop containing nucleoside triphosphate hydrolases"/>
    <property type="match status" value="1"/>
</dbReference>
<gene>
    <name evidence="1" type="ORF">Plil01_000510000</name>
</gene>
<evidence type="ECO:0000313" key="2">
    <source>
        <dbReference type="Proteomes" id="UP001165083"/>
    </source>
</evidence>
<evidence type="ECO:0000313" key="1">
    <source>
        <dbReference type="EMBL" id="GMF15062.1"/>
    </source>
</evidence>
<dbReference type="GO" id="GO:0005743">
    <property type="term" value="C:mitochondrial inner membrane"/>
    <property type="evidence" value="ECO:0007669"/>
    <property type="project" value="TreeGrafter"/>
</dbReference>
<protein>
    <submittedName>
        <fullName evidence="1">Unnamed protein product</fullName>
    </submittedName>
</protein>
<comment type="caution">
    <text evidence="1">The sequence shown here is derived from an EMBL/GenBank/DDBJ whole genome shotgun (WGS) entry which is preliminary data.</text>
</comment>
<accession>A0A9W6TM95</accession>
<dbReference type="InterPro" id="IPR027417">
    <property type="entry name" value="P-loop_NTPase"/>
</dbReference>
<dbReference type="Proteomes" id="UP001165083">
    <property type="component" value="Unassembled WGS sequence"/>
</dbReference>
<dbReference type="OrthoDB" id="6500128at2759"/>
<name>A0A9W6TM95_9STRA</name>
<reference evidence="1" key="1">
    <citation type="submission" date="2023-04" db="EMBL/GenBank/DDBJ databases">
        <title>Phytophthora lilii NBRC 32176.</title>
        <authorList>
            <person name="Ichikawa N."/>
            <person name="Sato H."/>
            <person name="Tonouchi N."/>
        </authorList>
    </citation>
    <scope>NUCLEOTIDE SEQUENCE</scope>
    <source>
        <strain evidence="1">NBRC 32176</strain>
    </source>
</reference>